<reference evidence="1 2" key="1">
    <citation type="submission" date="2023-08" db="EMBL/GenBank/DDBJ databases">
        <title>Draft genome sequence of Algoriphagus taiwanensis.</title>
        <authorList>
            <person name="Takatani N."/>
            <person name="Hosokawa M."/>
            <person name="Sawabe T."/>
        </authorList>
    </citation>
    <scope>NUCLEOTIDE SEQUENCE [LARGE SCALE GENOMIC DNA]</scope>
    <source>
        <strain evidence="1 2">JCM 19755</strain>
    </source>
</reference>
<gene>
    <name evidence="1" type="ORF">Ataiwa_05420</name>
</gene>
<evidence type="ECO:0008006" key="3">
    <source>
        <dbReference type="Google" id="ProtNLM"/>
    </source>
</evidence>
<evidence type="ECO:0000313" key="2">
    <source>
        <dbReference type="Proteomes" id="UP001307705"/>
    </source>
</evidence>
<organism evidence="1 2">
    <name type="scientific">Algoriphagus taiwanensis</name>
    <dbReference type="NCBI Taxonomy" id="1445656"/>
    <lineage>
        <taxon>Bacteria</taxon>
        <taxon>Pseudomonadati</taxon>
        <taxon>Bacteroidota</taxon>
        <taxon>Cytophagia</taxon>
        <taxon>Cytophagales</taxon>
        <taxon>Cyclobacteriaceae</taxon>
        <taxon>Algoriphagus</taxon>
    </lineage>
</organism>
<comment type="caution">
    <text evidence="1">The sequence shown here is derived from an EMBL/GenBank/DDBJ whole genome shotgun (WGS) entry which is preliminary data.</text>
</comment>
<name>A0ABQ6PWC8_9BACT</name>
<dbReference type="Proteomes" id="UP001307705">
    <property type="component" value="Unassembled WGS sequence"/>
</dbReference>
<dbReference type="InterPro" id="IPR032774">
    <property type="entry name" value="WG_beta_rep"/>
</dbReference>
<protein>
    <recommendedName>
        <fullName evidence="3">WG containing repeat-containing protein</fullName>
    </recommendedName>
</protein>
<accession>A0ABQ6PWC8</accession>
<sequence>MAKGNLQILWPFYLWAHLNSPYSMKNRRLAFLFFIISLGLFSFRSFGQTWEVYDLQGNLKSRAVYDEVYVFSESVRIGKKDNQLFLLARNLNPIVTLEGEDVYQYLSPWILVKGKNGIGAYHEYGQQVLPAEFDEILTYTTRLLGKKGNNYFVFERGSGKTTPIGSFEEAHLTHLGVVIAQKSGKYFLPQSKDPQRPYELLEENDGRYLLAKEESGFGIINEEGDYVLSPTLEQLEYTRNNHFYGFNDNQYLLIKGDEIKADVTYNSFHKITKSGHLMLEYIHGKLRRIMKEDGIFLDAVGMEEVEWISGENYFVRFREQKSGLYGPKGWQVNPQSDAEWIGEGKEGLFPAKKGGKFGFINSSGEWVIPPSFEEVGTFAENLAPYKQGTKWGLINKSGDFKGIAEWKEIKKTSEGKTVVSSDEGFYLLNENGEKLNSLPFDQICRLKEGYFLVEKNGKRGILNKDGEEIFQNEYSFLQVEDNDFILLSKDGKIGAFRASGDVIYPMEYDRIIPDWTNQEILVKEAYTPVILIPEPTEGKRKKGA</sequence>
<dbReference type="PANTHER" id="PTHR37841:SF1">
    <property type="entry name" value="DUF3298 DOMAIN-CONTAINING PROTEIN"/>
    <property type="match status" value="1"/>
</dbReference>
<evidence type="ECO:0000313" key="1">
    <source>
        <dbReference type="EMBL" id="GMQ32270.1"/>
    </source>
</evidence>
<proteinExistence type="predicted"/>
<dbReference type="PANTHER" id="PTHR37841">
    <property type="entry name" value="GLR2918 PROTEIN"/>
    <property type="match status" value="1"/>
</dbReference>
<dbReference type="EMBL" id="BTPE01000002">
    <property type="protein sequence ID" value="GMQ32270.1"/>
    <property type="molecule type" value="Genomic_DNA"/>
</dbReference>
<keyword evidence="2" id="KW-1185">Reference proteome</keyword>
<dbReference type="Pfam" id="PF14903">
    <property type="entry name" value="WG_beta_rep"/>
    <property type="match status" value="1"/>
</dbReference>